<name>C7CN71_METED</name>
<feature type="compositionally biased region" description="Basic and acidic residues" evidence="2">
    <location>
        <begin position="16"/>
        <end position="25"/>
    </location>
</feature>
<evidence type="ECO:0000259" key="3">
    <source>
        <dbReference type="Pfam" id="PF10686"/>
    </source>
</evidence>
<evidence type="ECO:0000313" key="4">
    <source>
        <dbReference type="EMBL" id="CAX17101.1"/>
    </source>
</evidence>
<dbReference type="InterPro" id="IPR019627">
    <property type="entry name" value="YAcAr"/>
</dbReference>
<gene>
    <name evidence="4" type="ORF">METD_P1METDI0113</name>
</gene>
<dbReference type="EMBL" id="FP103043">
    <property type="protein sequence ID" value="CAX17101.1"/>
    <property type="molecule type" value="Genomic_DNA"/>
</dbReference>
<reference evidence="5" key="1">
    <citation type="journal article" date="2009" name="PLoS ONE">
        <title>Methylobacterium genome sequences: a reference blueprint to investigate microbial metabolism of C1 compounds from natural and industrial sources.</title>
        <authorList>
            <person name="Vuilleumier S."/>
            <person name="Chistoserdova L."/>
            <person name="Lee M.-C."/>
            <person name="Bringel F."/>
            <person name="Lajus A."/>
            <person name="Zhou Y."/>
            <person name="Gourion B."/>
            <person name="Barbe V."/>
            <person name="Chang J."/>
            <person name="Cruveiller S."/>
            <person name="Dossat C."/>
            <person name="Gillett W."/>
            <person name="Gruffaz C."/>
            <person name="Haugen E."/>
            <person name="Hourcade E."/>
            <person name="Levy R."/>
            <person name="Mangenot S."/>
            <person name="Muller E."/>
            <person name="Nadalig T."/>
            <person name="Pagni M."/>
            <person name="Penny C."/>
            <person name="Peyraud R."/>
            <person name="Robinson D.G."/>
            <person name="Roche D."/>
            <person name="Rouy Z."/>
            <person name="Saenampechek C."/>
            <person name="Salvignol G."/>
            <person name="Vallenet D."/>
            <person name="Wu Z."/>
            <person name="Marx C.J."/>
            <person name="Vorholt J.A."/>
            <person name="Olson M.V."/>
            <person name="Kaul R."/>
            <person name="Weissenbach J."/>
            <person name="Medigue C."/>
            <person name="Lidstrom M.E."/>
        </authorList>
    </citation>
    <scope>NUCLEOTIDE SEQUENCE [LARGE SCALE GENOMIC DNA]</scope>
    <source>
        <strain evidence="5">DSM 6343 / CIP 106787 / DM4</strain>
        <plasmid evidence="5">p1METDI</plasmid>
    </source>
</reference>
<keyword evidence="1" id="KW-0175">Coiled coil</keyword>
<dbReference type="Pfam" id="PF10686">
    <property type="entry name" value="YAcAr"/>
    <property type="match status" value="1"/>
</dbReference>
<geneLocation type="plasmid" evidence="4 5">
    <name>p1METDI</name>
</geneLocation>
<proteinExistence type="predicted"/>
<dbReference type="HOGENOM" id="CLU_054190_0_0_5"/>
<dbReference type="Proteomes" id="UP000008070">
    <property type="component" value="Plasmid p1METDI"/>
</dbReference>
<accession>C7CN71</accession>
<dbReference type="KEGG" id="mdi:p1METDI0113"/>
<keyword evidence="4" id="KW-0614">Plasmid</keyword>
<organism evidence="4 5">
    <name type="scientific">Methylorubrum extorquens (strain DSM 6343 / CIP 106787 / DM4)</name>
    <name type="common">Methylobacterium extorquens</name>
    <dbReference type="NCBI Taxonomy" id="661410"/>
    <lineage>
        <taxon>Bacteria</taxon>
        <taxon>Pseudomonadati</taxon>
        <taxon>Pseudomonadota</taxon>
        <taxon>Alphaproteobacteria</taxon>
        <taxon>Hyphomicrobiales</taxon>
        <taxon>Methylobacteriaceae</taxon>
        <taxon>Methylorubrum</taxon>
    </lineage>
</organism>
<protein>
    <recommendedName>
        <fullName evidence="3">YspA cpYpsA-related SLOG domain-containing protein</fullName>
    </recommendedName>
</protein>
<feature type="coiled-coil region" evidence="1">
    <location>
        <begin position="112"/>
        <end position="139"/>
    </location>
</feature>
<feature type="region of interest" description="Disordered" evidence="2">
    <location>
        <begin position="1"/>
        <end position="30"/>
    </location>
</feature>
<evidence type="ECO:0000313" key="5">
    <source>
        <dbReference type="Proteomes" id="UP000008070"/>
    </source>
</evidence>
<evidence type="ECO:0000256" key="2">
    <source>
        <dbReference type="SAM" id="MobiDB-lite"/>
    </source>
</evidence>
<sequence length="342" mass="38473">MRRGARVRQAPGPALGRHEGRDGRGPRTRWSPAMLDHAIHDLDADLPTADATLLEELAVTGYRPFEEHDDPRPLPAKRAMDQGLQVAMSALEQAFADTRLEDDLEDVLWGFVNVFHRRVEQIERKLDENEQAQRASQREQDGSEVLSVELERLTALGLTLSERRNAFEYARDTAANLFTRTTRSLWRPHSGSRVNRATMTAAMIDSRDYISARRRAETEIHLPQGTRIAFTGGKEYQDVTVIWDILDKVRARHHDMVLLHGGGEGAELIAAKWAENRKVAQVVFKPDWKRHNRAAPFRRNDTILEQMPIGIIHFPGGGISDNLADKALAKGIPVRRGVKAGA</sequence>
<dbReference type="AlphaFoldDB" id="C7CN71"/>
<feature type="domain" description="YspA cpYpsA-related SLOG" evidence="3">
    <location>
        <begin position="226"/>
        <end position="291"/>
    </location>
</feature>
<evidence type="ECO:0000256" key="1">
    <source>
        <dbReference type="SAM" id="Coils"/>
    </source>
</evidence>